<reference evidence="8" key="1">
    <citation type="submission" date="2023-10" db="EMBL/GenBank/DDBJ databases">
        <title>Chromosome-level genome of the transformable northern wattle, Acacia crassicarpa.</title>
        <authorList>
            <person name="Massaro I."/>
            <person name="Sinha N.R."/>
            <person name="Poethig S."/>
            <person name="Leichty A.R."/>
        </authorList>
    </citation>
    <scope>NUCLEOTIDE SEQUENCE</scope>
    <source>
        <strain evidence="8">Acra3RX</strain>
        <tissue evidence="8">Leaf</tissue>
    </source>
</reference>
<evidence type="ECO:0000256" key="4">
    <source>
        <dbReference type="ARBA" id="ARBA00022989"/>
    </source>
</evidence>
<evidence type="ECO:0000259" key="7">
    <source>
        <dbReference type="PROSITE" id="PS50850"/>
    </source>
</evidence>
<accession>A0AAE1IVD6</accession>
<dbReference type="EMBL" id="JAWXYG010000011">
    <property type="protein sequence ID" value="KAK4258462.1"/>
    <property type="molecule type" value="Genomic_DNA"/>
</dbReference>
<dbReference type="GO" id="GO:0016020">
    <property type="term" value="C:membrane"/>
    <property type="evidence" value="ECO:0007669"/>
    <property type="project" value="UniProtKB-SubCell"/>
</dbReference>
<evidence type="ECO:0000313" key="9">
    <source>
        <dbReference type="Proteomes" id="UP001293593"/>
    </source>
</evidence>
<evidence type="ECO:0000256" key="2">
    <source>
        <dbReference type="ARBA" id="ARBA00022448"/>
    </source>
</evidence>
<feature type="transmembrane region" description="Helical" evidence="6">
    <location>
        <begin position="77"/>
        <end position="96"/>
    </location>
</feature>
<dbReference type="InterPro" id="IPR020846">
    <property type="entry name" value="MFS_dom"/>
</dbReference>
<dbReference type="PANTHER" id="PTHR23504:SF95">
    <property type="entry name" value="MAJOR FACILITATOR SUPERFAMILY PROTEIN"/>
    <property type="match status" value="1"/>
</dbReference>
<dbReference type="InterPro" id="IPR011701">
    <property type="entry name" value="MFS"/>
</dbReference>
<feature type="transmembrane region" description="Helical" evidence="6">
    <location>
        <begin position="43"/>
        <end position="65"/>
    </location>
</feature>
<feature type="transmembrane region" description="Helical" evidence="6">
    <location>
        <begin position="311"/>
        <end position="330"/>
    </location>
</feature>
<dbReference type="Gene3D" id="1.20.1250.20">
    <property type="entry name" value="MFS general substrate transporter like domains"/>
    <property type="match status" value="1"/>
</dbReference>
<sequence>MEKELRHLFVTVFLWGTATFMVVPAITDVTVSALCPAGYQCSLAIYLTGFQQAITGVGAVVATPLVGNLSDKYGRKALLTVPLTLSILPFAILGYSRDTNFFYAYYVVKTLAAIVGDASVNCLALAYVADRVGELKRASAFAILGGVTSASFVFGTLASRFLSTALTFQVAALFSMSSVVYMRIFLEESLVVGGSVRRPMLKDSGTPCDDDEVISHNLDSSPPIFKTLPSLRDLIALLNSSPTFSKAAIAYFFNSLAEGGLQVSVLYYLKYRFEFSKNQFADLMLINGVGATLVQLLLMPILVAVIGEEKLLPICLFVASITTVVYSLSWAPWVPYALAVGTVFGALVRPIISSIVSKQAGPAEQGMVQGCFSGISSFANIIAPLMFTPLTALFLSEEAPFYFPGFSITCLGVSLMIAFIQSIWIQAVPSNAIREWQNQPA</sequence>
<feature type="transmembrane region" description="Helical" evidence="6">
    <location>
        <begin position="377"/>
        <end position="395"/>
    </location>
</feature>
<keyword evidence="9" id="KW-1185">Reference proteome</keyword>
<evidence type="ECO:0000256" key="1">
    <source>
        <dbReference type="ARBA" id="ARBA00004141"/>
    </source>
</evidence>
<dbReference type="SUPFAM" id="SSF103473">
    <property type="entry name" value="MFS general substrate transporter"/>
    <property type="match status" value="1"/>
</dbReference>
<dbReference type="InterPro" id="IPR036259">
    <property type="entry name" value="MFS_trans_sf"/>
</dbReference>
<feature type="transmembrane region" description="Helical" evidence="6">
    <location>
        <begin position="401"/>
        <end position="425"/>
    </location>
</feature>
<evidence type="ECO:0000256" key="6">
    <source>
        <dbReference type="SAM" id="Phobius"/>
    </source>
</evidence>
<keyword evidence="4 6" id="KW-1133">Transmembrane helix</keyword>
<organism evidence="8 9">
    <name type="scientific">Acacia crassicarpa</name>
    <name type="common">northern wattle</name>
    <dbReference type="NCBI Taxonomy" id="499986"/>
    <lineage>
        <taxon>Eukaryota</taxon>
        <taxon>Viridiplantae</taxon>
        <taxon>Streptophyta</taxon>
        <taxon>Embryophyta</taxon>
        <taxon>Tracheophyta</taxon>
        <taxon>Spermatophyta</taxon>
        <taxon>Magnoliopsida</taxon>
        <taxon>eudicotyledons</taxon>
        <taxon>Gunneridae</taxon>
        <taxon>Pentapetalae</taxon>
        <taxon>rosids</taxon>
        <taxon>fabids</taxon>
        <taxon>Fabales</taxon>
        <taxon>Fabaceae</taxon>
        <taxon>Caesalpinioideae</taxon>
        <taxon>mimosoid clade</taxon>
        <taxon>Acacieae</taxon>
        <taxon>Acacia</taxon>
    </lineage>
</organism>
<evidence type="ECO:0000313" key="8">
    <source>
        <dbReference type="EMBL" id="KAK4258462.1"/>
    </source>
</evidence>
<protein>
    <recommendedName>
        <fullName evidence="7">Major facilitator superfamily (MFS) profile domain-containing protein</fullName>
    </recommendedName>
</protein>
<feature type="transmembrane region" description="Helical" evidence="6">
    <location>
        <begin position="140"/>
        <end position="162"/>
    </location>
</feature>
<name>A0AAE1IVD6_9FABA</name>
<dbReference type="PANTHER" id="PTHR23504">
    <property type="entry name" value="MAJOR FACILITATOR SUPERFAMILY DOMAIN-CONTAINING PROTEIN 10"/>
    <property type="match status" value="1"/>
</dbReference>
<feature type="domain" description="Major facilitator superfamily (MFS) profile" evidence="7">
    <location>
        <begin position="1"/>
        <end position="190"/>
    </location>
</feature>
<keyword evidence="2" id="KW-0813">Transport</keyword>
<feature type="transmembrane region" description="Helical" evidence="6">
    <location>
        <begin position="284"/>
        <end position="304"/>
    </location>
</feature>
<dbReference type="CDD" id="cd17330">
    <property type="entry name" value="MFS_SLC46_TetA_like"/>
    <property type="match status" value="1"/>
</dbReference>
<gene>
    <name evidence="8" type="ORF">QN277_004909</name>
</gene>
<dbReference type="GO" id="GO:0022857">
    <property type="term" value="F:transmembrane transporter activity"/>
    <property type="evidence" value="ECO:0007669"/>
    <property type="project" value="InterPro"/>
</dbReference>
<feature type="transmembrane region" description="Helical" evidence="6">
    <location>
        <begin position="248"/>
        <end position="269"/>
    </location>
</feature>
<evidence type="ECO:0000256" key="3">
    <source>
        <dbReference type="ARBA" id="ARBA00022692"/>
    </source>
</evidence>
<feature type="transmembrane region" description="Helical" evidence="6">
    <location>
        <begin position="336"/>
        <end position="356"/>
    </location>
</feature>
<comment type="caution">
    <text evidence="8">The sequence shown here is derived from an EMBL/GenBank/DDBJ whole genome shotgun (WGS) entry which is preliminary data.</text>
</comment>
<keyword evidence="5 6" id="KW-0472">Membrane</keyword>
<proteinExistence type="predicted"/>
<feature type="transmembrane region" description="Helical" evidence="6">
    <location>
        <begin position="102"/>
        <end position="128"/>
    </location>
</feature>
<dbReference type="Proteomes" id="UP001293593">
    <property type="component" value="Unassembled WGS sequence"/>
</dbReference>
<feature type="transmembrane region" description="Helical" evidence="6">
    <location>
        <begin position="168"/>
        <end position="186"/>
    </location>
</feature>
<evidence type="ECO:0000256" key="5">
    <source>
        <dbReference type="ARBA" id="ARBA00023136"/>
    </source>
</evidence>
<keyword evidence="3 6" id="KW-0812">Transmembrane</keyword>
<comment type="subcellular location">
    <subcellularLocation>
        <location evidence="1">Membrane</location>
        <topology evidence="1">Multi-pass membrane protein</topology>
    </subcellularLocation>
</comment>
<dbReference type="AlphaFoldDB" id="A0AAE1IVD6"/>
<dbReference type="PROSITE" id="PS50850">
    <property type="entry name" value="MFS"/>
    <property type="match status" value="1"/>
</dbReference>
<dbReference type="Pfam" id="PF07690">
    <property type="entry name" value="MFS_1"/>
    <property type="match status" value="2"/>
</dbReference>